<evidence type="ECO:0000313" key="8">
    <source>
        <dbReference type="EMBL" id="CAL6023654.1"/>
    </source>
</evidence>
<reference evidence="7" key="1">
    <citation type="submission" date="2023-06" db="EMBL/GenBank/DDBJ databases">
        <authorList>
            <person name="Kurt Z."/>
        </authorList>
    </citation>
    <scope>NUCLEOTIDE SEQUENCE</scope>
</reference>
<keyword evidence="9" id="KW-1185">Reference proteome</keyword>
<feature type="binding site" evidence="4">
    <location>
        <position position="11"/>
    </location>
    <ligand>
        <name>Mg(2+)</name>
        <dbReference type="ChEBI" id="CHEBI:18420"/>
    </ligand>
</feature>
<organism evidence="7">
    <name type="scientific">Hexamita inflata</name>
    <dbReference type="NCBI Taxonomy" id="28002"/>
    <lineage>
        <taxon>Eukaryota</taxon>
        <taxon>Metamonada</taxon>
        <taxon>Diplomonadida</taxon>
        <taxon>Hexamitidae</taxon>
        <taxon>Hexamitinae</taxon>
        <taxon>Hexamita</taxon>
    </lineage>
</organism>
<keyword evidence="6" id="KW-0812">Transmembrane</keyword>
<dbReference type="GO" id="GO:0046872">
    <property type="term" value="F:metal ion binding"/>
    <property type="evidence" value="ECO:0007669"/>
    <property type="project" value="UniProtKB-KW"/>
</dbReference>
<feature type="active site" description="Phosphoserine intermediate" evidence="3">
    <location>
        <position position="55"/>
    </location>
</feature>
<dbReference type="InterPro" id="IPR017850">
    <property type="entry name" value="Alkaline_phosphatase_core_sf"/>
</dbReference>
<evidence type="ECO:0000256" key="2">
    <source>
        <dbReference type="ARBA" id="ARBA00022553"/>
    </source>
</evidence>
<feature type="binding site" evidence="4">
    <location>
        <position position="267"/>
    </location>
    <ligand>
        <name>Zn(2+)</name>
        <dbReference type="ChEBI" id="CHEBI:29105"/>
        <label>2</label>
    </ligand>
</feature>
<feature type="binding site" evidence="4">
    <location>
        <position position="108"/>
    </location>
    <ligand>
        <name>Mg(2+)</name>
        <dbReference type="ChEBI" id="CHEBI:18420"/>
    </ligand>
</feature>
<feature type="binding site" evidence="4">
    <location>
        <position position="110"/>
    </location>
    <ligand>
        <name>Mg(2+)</name>
        <dbReference type="ChEBI" id="CHEBI:18420"/>
    </ligand>
</feature>
<evidence type="ECO:0000256" key="4">
    <source>
        <dbReference type="PIRSR" id="PIRSR601952-2"/>
    </source>
</evidence>
<gene>
    <name evidence="8" type="ORF">HINF_LOCUS29236</name>
    <name evidence="7" type="ORF">HINF_LOCUS42131</name>
</gene>
<dbReference type="GO" id="GO:0004035">
    <property type="term" value="F:alkaline phosphatase activity"/>
    <property type="evidence" value="ECO:0007669"/>
    <property type="project" value="UniProtKB-EC"/>
</dbReference>
<feature type="binding site" evidence="4">
    <location>
        <position position="225"/>
    </location>
    <ligand>
        <name>Mg(2+)</name>
        <dbReference type="ChEBI" id="CHEBI:18420"/>
    </ligand>
</feature>
<feature type="binding site" evidence="4">
    <location>
        <position position="234"/>
    </location>
    <ligand>
        <name>Zn(2+)</name>
        <dbReference type="ChEBI" id="CHEBI:29105"/>
        <label>2</label>
    </ligand>
</feature>
<keyword evidence="6" id="KW-0472">Membrane</keyword>
<keyword evidence="2" id="KW-0597">Phosphoprotein</keyword>
<dbReference type="AlphaFoldDB" id="A0AA86QCW4"/>
<comment type="caution">
    <text evidence="7">The sequence shown here is derived from an EMBL/GenBank/DDBJ whole genome shotgun (WGS) entry which is preliminary data.</text>
</comment>
<keyword evidence="4" id="KW-0862">Zinc</keyword>
<feature type="binding site" evidence="4">
    <location>
        <position position="230"/>
    </location>
    <ligand>
        <name>Zn(2+)</name>
        <dbReference type="ChEBI" id="CHEBI:29105"/>
        <label>2</label>
    </ligand>
</feature>
<dbReference type="Gene3D" id="3.40.720.10">
    <property type="entry name" value="Alkaline Phosphatase, subunit A"/>
    <property type="match status" value="1"/>
</dbReference>
<dbReference type="EMBL" id="CAXDID020000094">
    <property type="protein sequence ID" value="CAL6023654.1"/>
    <property type="molecule type" value="Genomic_DNA"/>
</dbReference>
<accession>A0AA86QCW4</accession>
<evidence type="ECO:0000313" key="7">
    <source>
        <dbReference type="EMBL" id="CAI9954486.1"/>
    </source>
</evidence>
<dbReference type="PRINTS" id="PR00113">
    <property type="entry name" value="ALKPHPHTASE"/>
</dbReference>
<feature type="binding site" evidence="4">
    <location>
        <position position="268"/>
    </location>
    <ligand>
        <name>Zn(2+)</name>
        <dbReference type="ChEBI" id="CHEBI:29105"/>
        <label>2</label>
    </ligand>
</feature>
<proteinExistence type="inferred from homology"/>
<dbReference type="PANTHER" id="PTHR11596">
    <property type="entry name" value="ALKALINE PHOSPHATASE"/>
    <property type="match status" value="1"/>
</dbReference>
<reference evidence="8 9" key="2">
    <citation type="submission" date="2024-07" db="EMBL/GenBank/DDBJ databases">
        <authorList>
            <person name="Akdeniz Z."/>
        </authorList>
    </citation>
    <scope>NUCLEOTIDE SEQUENCE [LARGE SCALE GENOMIC DNA]</scope>
</reference>
<dbReference type="PANTHER" id="PTHR11596:SF5">
    <property type="entry name" value="ALKALINE PHOSPHATASE"/>
    <property type="match status" value="1"/>
</dbReference>
<evidence type="ECO:0000256" key="1">
    <source>
        <dbReference type="ARBA" id="ARBA00012647"/>
    </source>
</evidence>
<evidence type="ECO:0000256" key="6">
    <source>
        <dbReference type="SAM" id="Phobius"/>
    </source>
</evidence>
<evidence type="ECO:0000256" key="5">
    <source>
        <dbReference type="RuleBase" id="RU003946"/>
    </source>
</evidence>
<dbReference type="SUPFAM" id="SSF53649">
    <property type="entry name" value="Alkaline phosphatase-like"/>
    <property type="match status" value="1"/>
</dbReference>
<dbReference type="Proteomes" id="UP001642409">
    <property type="component" value="Unassembled WGS sequence"/>
</dbReference>
<evidence type="ECO:0000313" key="9">
    <source>
        <dbReference type="Proteomes" id="UP001642409"/>
    </source>
</evidence>
<keyword evidence="6" id="KW-1133">Transmembrane helix</keyword>
<comment type="cofactor">
    <cofactor evidence="4">
        <name>Zn(2+)</name>
        <dbReference type="ChEBI" id="CHEBI:29105"/>
    </cofactor>
    <text evidence="4">Binds 2 Zn(2+) ions.</text>
</comment>
<keyword evidence="4" id="KW-0460">Magnesium</keyword>
<dbReference type="SMART" id="SM00098">
    <property type="entry name" value="alkPPc"/>
    <property type="match status" value="1"/>
</dbReference>
<sequence>MLPSIVLVIVDGMGPTTMEAARIVEYGNVNSSVINYFEAVRPVSTQNIDDNLTDSAAAGTAISTGQKTTNGRLGMDKNGVYLQNLIEYMREQHPEYVTGIISKIYSGHATPASFLVHKADRSDLKHVYQSMVDYSKADLIVSAGYKYVKPFKQQFEAQKYNFISTTAFKNNANIISETQLPLMVITDDSDYMPYFMDEPESTLIRVVRQSIDRLNKTGPFFLMVECSLVDFGGHEQNGSKLVGDMIEADLLLRELLEMDLKTVLVADHETGGVTITGDLKGLDDLPLPGGTDAHLTRKKRIEQLGLKFTSTHHSNSFITFGAHGFGPVNWVQTTSDVRRFINLYLDGVEPMPYVACTKNEAENIFKNRFYFVPGEDSKKKPNKAGIIIGTVMGFMGVLGIAAFVYVFIKRQKVQSAKLQNSVLQMSSFPQAEQSIQTTDKLGV</sequence>
<keyword evidence="4" id="KW-0479">Metal-binding</keyword>
<dbReference type="EMBL" id="CATOUU010000849">
    <property type="protein sequence ID" value="CAI9954486.1"/>
    <property type="molecule type" value="Genomic_DNA"/>
</dbReference>
<feature type="transmembrane region" description="Helical" evidence="6">
    <location>
        <begin position="386"/>
        <end position="408"/>
    </location>
</feature>
<evidence type="ECO:0000256" key="3">
    <source>
        <dbReference type="PIRSR" id="PIRSR601952-1"/>
    </source>
</evidence>
<comment type="similarity">
    <text evidence="5">Belongs to the alkaline phosphatase family.</text>
</comment>
<dbReference type="EC" id="3.1.3.1" evidence="1"/>
<name>A0AA86QCW4_9EUKA</name>
<comment type="cofactor">
    <cofactor evidence="4">
        <name>Mg(2+)</name>
        <dbReference type="ChEBI" id="CHEBI:18420"/>
    </cofactor>
    <text evidence="4">Binds 1 Mg(2+) ion.</text>
</comment>
<feature type="binding site" evidence="4">
    <location>
        <position position="11"/>
    </location>
    <ligand>
        <name>Zn(2+)</name>
        <dbReference type="ChEBI" id="CHEBI:29105"/>
        <label>2</label>
    </ligand>
</feature>
<dbReference type="InterPro" id="IPR001952">
    <property type="entry name" value="Alkaline_phosphatase"/>
</dbReference>
<protein>
    <recommendedName>
        <fullName evidence="1">alkaline phosphatase</fullName>
        <ecNumber evidence="1">3.1.3.1</ecNumber>
    </recommendedName>
</protein>
<dbReference type="Pfam" id="PF00245">
    <property type="entry name" value="Alk_phosphatase"/>
    <property type="match status" value="1"/>
</dbReference>